<gene>
    <name evidence="1" type="ORF">GCM10011348_29350</name>
</gene>
<comment type="caution">
    <text evidence="1">The sequence shown here is derived from an EMBL/GenBank/DDBJ whole genome shotgun (WGS) entry which is preliminary data.</text>
</comment>
<proteinExistence type="predicted"/>
<protein>
    <submittedName>
        <fullName evidence="1">Uncharacterized protein</fullName>
    </submittedName>
</protein>
<evidence type="ECO:0000313" key="2">
    <source>
        <dbReference type="Proteomes" id="UP000599578"/>
    </source>
</evidence>
<reference evidence="1 2" key="1">
    <citation type="journal article" date="2014" name="Int. J. Syst. Evol. Microbiol.">
        <title>Complete genome sequence of Corynebacterium casei LMG S-19264T (=DSM 44701T), isolated from a smear-ripened cheese.</title>
        <authorList>
            <consortium name="US DOE Joint Genome Institute (JGI-PGF)"/>
            <person name="Walter F."/>
            <person name="Albersmeier A."/>
            <person name="Kalinowski J."/>
            <person name="Ruckert C."/>
        </authorList>
    </citation>
    <scope>NUCLEOTIDE SEQUENCE [LARGE SCALE GENOMIC DNA]</scope>
    <source>
        <strain evidence="1 2">CGMCC 1.7286</strain>
    </source>
</reference>
<sequence length="63" mass="6932">MQPAANIIAGELVNTVTARMPIIVLRDADLKLKLFRSFDATTPRKARADRVAFEILGTFASTQ</sequence>
<organism evidence="1 2">
    <name type="scientific">Marinobacterium nitratireducens</name>
    <dbReference type="NCBI Taxonomy" id="518897"/>
    <lineage>
        <taxon>Bacteria</taxon>
        <taxon>Pseudomonadati</taxon>
        <taxon>Pseudomonadota</taxon>
        <taxon>Gammaproteobacteria</taxon>
        <taxon>Oceanospirillales</taxon>
        <taxon>Oceanospirillaceae</taxon>
        <taxon>Marinobacterium</taxon>
    </lineage>
</organism>
<accession>A0A917ZIR2</accession>
<keyword evidence="2" id="KW-1185">Reference proteome</keyword>
<name>A0A917ZIR2_9GAMM</name>
<dbReference type="AlphaFoldDB" id="A0A917ZIR2"/>
<evidence type="ECO:0000313" key="1">
    <source>
        <dbReference type="EMBL" id="GGO84037.1"/>
    </source>
</evidence>
<dbReference type="Proteomes" id="UP000599578">
    <property type="component" value="Unassembled WGS sequence"/>
</dbReference>
<dbReference type="EMBL" id="BMLT01000007">
    <property type="protein sequence ID" value="GGO84037.1"/>
    <property type="molecule type" value="Genomic_DNA"/>
</dbReference>